<comment type="subcellular location">
    <subcellularLocation>
        <location evidence="1">Cytoplasm</location>
    </subcellularLocation>
</comment>
<protein>
    <submittedName>
        <fullName evidence="10">Tetratricopeptide repeat protein</fullName>
    </submittedName>
</protein>
<dbReference type="RefSeq" id="WP_147033618.1">
    <property type="nucleotide sequence ID" value="NZ_CP042436.1"/>
</dbReference>
<evidence type="ECO:0000256" key="7">
    <source>
        <dbReference type="SAM" id="Coils"/>
    </source>
</evidence>
<keyword evidence="4 6" id="KW-0802">TPR repeat</keyword>
<evidence type="ECO:0000256" key="6">
    <source>
        <dbReference type="PROSITE-ProRule" id="PRU00339"/>
    </source>
</evidence>
<evidence type="ECO:0000256" key="3">
    <source>
        <dbReference type="ARBA" id="ARBA00022737"/>
    </source>
</evidence>
<feature type="chain" id="PRO_5022731735" evidence="9">
    <location>
        <begin position="23"/>
        <end position="480"/>
    </location>
</feature>
<keyword evidence="2" id="KW-0963">Cytoplasm</keyword>
<evidence type="ECO:0000256" key="1">
    <source>
        <dbReference type="ARBA" id="ARBA00004496"/>
    </source>
</evidence>
<dbReference type="KEGG" id="mgin:FRZ54_20185"/>
<feature type="repeat" description="TPR" evidence="6">
    <location>
        <begin position="152"/>
        <end position="185"/>
    </location>
</feature>
<feature type="transmembrane region" description="Helical" evidence="8">
    <location>
        <begin position="344"/>
        <end position="365"/>
    </location>
</feature>
<dbReference type="Gene3D" id="1.10.287.130">
    <property type="match status" value="1"/>
</dbReference>
<organism evidence="10 11">
    <name type="scientific">Mucilaginibacter ginsenosidivorans</name>
    <dbReference type="NCBI Taxonomy" id="398053"/>
    <lineage>
        <taxon>Bacteria</taxon>
        <taxon>Pseudomonadati</taxon>
        <taxon>Bacteroidota</taxon>
        <taxon>Sphingobacteriia</taxon>
        <taxon>Sphingobacteriales</taxon>
        <taxon>Sphingobacteriaceae</taxon>
        <taxon>Mucilaginibacter</taxon>
    </lineage>
</organism>
<feature type="coiled-coil region" evidence="7">
    <location>
        <begin position="375"/>
        <end position="402"/>
    </location>
</feature>
<dbReference type="InterPro" id="IPR019734">
    <property type="entry name" value="TPR_rpt"/>
</dbReference>
<dbReference type="EMBL" id="CP042436">
    <property type="protein sequence ID" value="QEC64784.1"/>
    <property type="molecule type" value="Genomic_DNA"/>
</dbReference>
<keyword evidence="11" id="KW-1185">Reference proteome</keyword>
<evidence type="ECO:0000256" key="5">
    <source>
        <dbReference type="ARBA" id="ARBA00038253"/>
    </source>
</evidence>
<proteinExistence type="inferred from homology"/>
<keyword evidence="8" id="KW-0812">Transmembrane</keyword>
<evidence type="ECO:0000313" key="10">
    <source>
        <dbReference type="EMBL" id="QEC64784.1"/>
    </source>
</evidence>
<dbReference type="PROSITE" id="PS50005">
    <property type="entry name" value="TPR"/>
    <property type="match status" value="1"/>
</dbReference>
<dbReference type="Pfam" id="PF13424">
    <property type="entry name" value="TPR_12"/>
    <property type="match status" value="1"/>
</dbReference>
<evidence type="ECO:0000256" key="8">
    <source>
        <dbReference type="SAM" id="Phobius"/>
    </source>
</evidence>
<dbReference type="Proteomes" id="UP000321479">
    <property type="component" value="Chromosome"/>
</dbReference>
<dbReference type="AlphaFoldDB" id="A0A5B8V0B5"/>
<keyword evidence="8" id="KW-1133">Transmembrane helix</keyword>
<dbReference type="SMART" id="SM00028">
    <property type="entry name" value="TPR"/>
    <property type="match status" value="4"/>
</dbReference>
<gene>
    <name evidence="10" type="ORF">FRZ54_20185</name>
</gene>
<evidence type="ECO:0000313" key="11">
    <source>
        <dbReference type="Proteomes" id="UP000321479"/>
    </source>
</evidence>
<feature type="signal peptide" evidence="9">
    <location>
        <begin position="1"/>
        <end position="22"/>
    </location>
</feature>
<reference evidence="10 11" key="1">
    <citation type="journal article" date="2017" name="Curr. Microbiol.">
        <title>Mucilaginibacter ginsenosidivorans sp. nov., Isolated from Soil of Ginseng Field.</title>
        <authorList>
            <person name="Kim M.M."/>
            <person name="Siddiqi M.Z."/>
            <person name="Im W.T."/>
        </authorList>
    </citation>
    <scope>NUCLEOTIDE SEQUENCE [LARGE SCALE GENOMIC DNA]</scope>
    <source>
        <strain evidence="10 11">Gsoil 3017</strain>
    </source>
</reference>
<evidence type="ECO:0000256" key="2">
    <source>
        <dbReference type="ARBA" id="ARBA00022490"/>
    </source>
</evidence>
<dbReference type="OrthoDB" id="978216at2"/>
<keyword evidence="3" id="KW-0677">Repeat</keyword>
<dbReference type="SUPFAM" id="SSF48452">
    <property type="entry name" value="TPR-like"/>
    <property type="match status" value="2"/>
</dbReference>
<dbReference type="InterPro" id="IPR036097">
    <property type="entry name" value="HisK_dim/P_sf"/>
</dbReference>
<dbReference type="SUPFAM" id="SSF47384">
    <property type="entry name" value="Homodimeric domain of signal transducing histidine kinase"/>
    <property type="match status" value="1"/>
</dbReference>
<keyword evidence="9" id="KW-0732">Signal</keyword>
<keyword evidence="7" id="KW-0175">Coiled coil</keyword>
<accession>A0A5B8V0B5</accession>
<dbReference type="GO" id="GO:0005737">
    <property type="term" value="C:cytoplasm"/>
    <property type="evidence" value="ECO:0007669"/>
    <property type="project" value="UniProtKB-SubCell"/>
</dbReference>
<dbReference type="InterPro" id="IPR051476">
    <property type="entry name" value="Bac_ResReg_Asp_Phosphatase"/>
</dbReference>
<dbReference type="GO" id="GO:0000155">
    <property type="term" value="F:phosphorelay sensor kinase activity"/>
    <property type="evidence" value="ECO:0007669"/>
    <property type="project" value="InterPro"/>
</dbReference>
<sequence length="480" mass="55270">MKKAYLIILFLTAAFARVYADAAMEFASQDTAQVNLLNKQGFKSRMTDHDETIKKAEQALELAKKLNYINGMAEAYRVMGVGEAYANHEAKAIANYSYALSYFRKAGNTLGQAKVYNNIGNLYLTIDYDQSLDYLEKGLTIAQSLHDTKLIAYATLNIGNVYLRKKNFSLALEYYTKSQQLLTQLNDQANLTICLQNTGVIHYKLKQYDKAEEMLLKAHEQARLQDQNTTIGITDLTLSSIYIEKKDYDKARKFLDEGIAFAQVTKDEKLEADFSYNSYQLELHRKNYERAVAILHTIYERDSTLQKSTLSSDLTLMQQQHDQQEKQRESELIIERQKNDRVKFWWAVSGSGLLLIVIALLIGNVKRKAKTNFRLTELNSEVSRQKDNLDRINHHLEEIIDERTRDLQIKNKKLSEYSSYLSHQIRGPIATLKGLMNLEKEGLVDEKECISMMNKCVSDIDEKIIDMTDILHDPKRTSFQ</sequence>
<dbReference type="PANTHER" id="PTHR46630:SF1">
    <property type="entry name" value="TETRATRICOPEPTIDE REPEAT PROTEIN 29"/>
    <property type="match status" value="1"/>
</dbReference>
<keyword evidence="8" id="KW-0472">Membrane</keyword>
<dbReference type="InterPro" id="IPR011990">
    <property type="entry name" value="TPR-like_helical_dom_sf"/>
</dbReference>
<comment type="similarity">
    <text evidence="5">Belongs to the Rap family.</text>
</comment>
<evidence type="ECO:0000256" key="9">
    <source>
        <dbReference type="SAM" id="SignalP"/>
    </source>
</evidence>
<dbReference type="PANTHER" id="PTHR46630">
    <property type="entry name" value="TETRATRICOPEPTIDE REPEAT PROTEIN 29"/>
    <property type="match status" value="1"/>
</dbReference>
<name>A0A5B8V0B5_9SPHI</name>
<evidence type="ECO:0000256" key="4">
    <source>
        <dbReference type="ARBA" id="ARBA00022803"/>
    </source>
</evidence>
<dbReference type="Pfam" id="PF13181">
    <property type="entry name" value="TPR_8"/>
    <property type="match status" value="1"/>
</dbReference>
<dbReference type="Gene3D" id="1.25.40.10">
    <property type="entry name" value="Tetratricopeptide repeat domain"/>
    <property type="match status" value="2"/>
</dbReference>